<evidence type="ECO:0000313" key="3">
    <source>
        <dbReference type="Proteomes" id="UP001494902"/>
    </source>
</evidence>
<dbReference type="EMBL" id="JBEDNQ010000007">
    <property type="protein sequence ID" value="MEQ3552521.1"/>
    <property type="molecule type" value="Genomic_DNA"/>
</dbReference>
<dbReference type="Proteomes" id="UP001494902">
    <property type="component" value="Unassembled WGS sequence"/>
</dbReference>
<feature type="region of interest" description="Disordered" evidence="1">
    <location>
        <begin position="1"/>
        <end position="27"/>
    </location>
</feature>
<sequence length="286" mass="28843">MVGRVESSVSGTDTRARRTPSERAGRTVVPRSLPARGALFAGIALVTSLLAGCGIASGEPGIAVPTFATEDPGSAGADAEPIAIALPTDCADLMDPEQAGALFGQVLGSVSVQSVRGVAEPAVNRTERTACTYRAGGMQDAGAPGARNSGPVLYQLNIGRYGDTASATRQWQLNTNAERANAIGSRDVTVGSVAGVLIERPDETTLALVYGVDTLTFVLPAGAPGQSRPAGETLPDLAQRIIPALTPTQPASAQPSEPSAVPSSTPGPAEPAPQADRGRAGAPGTT</sequence>
<evidence type="ECO:0008006" key="4">
    <source>
        <dbReference type="Google" id="ProtNLM"/>
    </source>
</evidence>
<feature type="compositionally biased region" description="Basic and acidic residues" evidence="1">
    <location>
        <begin position="14"/>
        <end position="25"/>
    </location>
</feature>
<gene>
    <name evidence="2" type="ORF">WIS52_18770</name>
</gene>
<dbReference type="RefSeq" id="WP_349299578.1">
    <property type="nucleotide sequence ID" value="NZ_JBEDNQ010000007.1"/>
</dbReference>
<feature type="region of interest" description="Disordered" evidence="1">
    <location>
        <begin position="240"/>
        <end position="286"/>
    </location>
</feature>
<comment type="caution">
    <text evidence="2">The sequence shown here is derived from an EMBL/GenBank/DDBJ whole genome shotgun (WGS) entry which is preliminary data.</text>
</comment>
<feature type="compositionally biased region" description="Polar residues" evidence="1">
    <location>
        <begin position="246"/>
        <end position="266"/>
    </location>
</feature>
<organism evidence="2 3">
    <name type="scientific">Pseudonocardia nematodicida</name>
    <dbReference type="NCBI Taxonomy" id="1206997"/>
    <lineage>
        <taxon>Bacteria</taxon>
        <taxon>Bacillati</taxon>
        <taxon>Actinomycetota</taxon>
        <taxon>Actinomycetes</taxon>
        <taxon>Pseudonocardiales</taxon>
        <taxon>Pseudonocardiaceae</taxon>
        <taxon>Pseudonocardia</taxon>
    </lineage>
</organism>
<name>A0ABV1KDH9_9PSEU</name>
<evidence type="ECO:0000313" key="2">
    <source>
        <dbReference type="EMBL" id="MEQ3552521.1"/>
    </source>
</evidence>
<protein>
    <recommendedName>
        <fullName evidence="4">DUF3558 domain-containing protein</fullName>
    </recommendedName>
</protein>
<keyword evidence="3" id="KW-1185">Reference proteome</keyword>
<reference evidence="2 3" key="1">
    <citation type="submission" date="2024-03" db="EMBL/GenBank/DDBJ databases">
        <title>Draft genome sequence of Pseudonocardia nematodicida JCM 31783.</title>
        <authorList>
            <person name="Butdee W."/>
            <person name="Duangmal K."/>
        </authorList>
    </citation>
    <scope>NUCLEOTIDE SEQUENCE [LARGE SCALE GENOMIC DNA]</scope>
    <source>
        <strain evidence="2 3">JCM 31783</strain>
    </source>
</reference>
<evidence type="ECO:0000256" key="1">
    <source>
        <dbReference type="SAM" id="MobiDB-lite"/>
    </source>
</evidence>
<proteinExistence type="predicted"/>
<accession>A0ABV1KDH9</accession>